<evidence type="ECO:0000256" key="1">
    <source>
        <dbReference type="SAM" id="MobiDB-lite"/>
    </source>
</evidence>
<name>D8TX94_VOLCA</name>
<proteinExistence type="predicted"/>
<dbReference type="KEGG" id="vcn:VOLCADRAFT_104937"/>
<gene>
    <name evidence="2" type="ORF">VOLCADRAFT_104937</name>
</gene>
<dbReference type="InParanoid" id="D8TX94"/>
<feature type="region of interest" description="Disordered" evidence="1">
    <location>
        <begin position="87"/>
        <end position="107"/>
    </location>
</feature>
<feature type="compositionally biased region" description="Polar residues" evidence="1">
    <location>
        <begin position="87"/>
        <end position="100"/>
    </location>
</feature>
<dbReference type="EMBL" id="GL378342">
    <property type="protein sequence ID" value="EFJ47968.1"/>
    <property type="molecule type" value="Genomic_DNA"/>
</dbReference>
<protein>
    <submittedName>
        <fullName evidence="2">Uncharacterized protein</fullName>
    </submittedName>
</protein>
<reference evidence="2 3" key="1">
    <citation type="journal article" date="2010" name="Science">
        <title>Genomic analysis of organismal complexity in the multicellular green alga Volvox carteri.</title>
        <authorList>
            <person name="Prochnik S.E."/>
            <person name="Umen J."/>
            <person name="Nedelcu A.M."/>
            <person name="Hallmann A."/>
            <person name="Miller S.M."/>
            <person name="Nishii I."/>
            <person name="Ferris P."/>
            <person name="Kuo A."/>
            <person name="Mitros T."/>
            <person name="Fritz-Laylin L.K."/>
            <person name="Hellsten U."/>
            <person name="Chapman J."/>
            <person name="Simakov O."/>
            <person name="Rensing S.A."/>
            <person name="Terry A."/>
            <person name="Pangilinan J."/>
            <person name="Kapitonov V."/>
            <person name="Jurka J."/>
            <person name="Salamov A."/>
            <person name="Shapiro H."/>
            <person name="Schmutz J."/>
            <person name="Grimwood J."/>
            <person name="Lindquist E."/>
            <person name="Lucas S."/>
            <person name="Grigoriev I.V."/>
            <person name="Schmitt R."/>
            <person name="Kirk D."/>
            <person name="Rokhsar D.S."/>
        </authorList>
    </citation>
    <scope>NUCLEOTIDE SEQUENCE [LARGE SCALE GENOMIC DNA]</scope>
    <source>
        <strain evidence="3">f. Nagariensis / Eve</strain>
    </source>
</reference>
<dbReference type="AlphaFoldDB" id="D8TX94"/>
<organism evidence="3">
    <name type="scientific">Volvox carteri f. nagariensis</name>
    <dbReference type="NCBI Taxonomy" id="3068"/>
    <lineage>
        <taxon>Eukaryota</taxon>
        <taxon>Viridiplantae</taxon>
        <taxon>Chlorophyta</taxon>
        <taxon>core chlorophytes</taxon>
        <taxon>Chlorophyceae</taxon>
        <taxon>CS clade</taxon>
        <taxon>Chlamydomonadales</taxon>
        <taxon>Volvocaceae</taxon>
        <taxon>Volvox</taxon>
    </lineage>
</organism>
<evidence type="ECO:0000313" key="3">
    <source>
        <dbReference type="Proteomes" id="UP000001058"/>
    </source>
</evidence>
<sequence length="168" mass="18475">MPGMDRTIIIFLHPCRPISATGTTEGPAVPAAFADPWLDTGLNFCVEDSVEIVLQGESRESTSKRFVQRAPVGWALKAMYELRAIQSGPQRTAHSGSSSIPLARKRKRKRKRAIFNFVCKKTKAVVAVPRIADRQAAASAYCRTTFLSVGRPYKRGHIAASSSTRMRA</sequence>
<dbReference type="RefSeq" id="XP_002951074.1">
    <property type="nucleotide sequence ID" value="XM_002951028.1"/>
</dbReference>
<accession>D8TX94</accession>
<evidence type="ECO:0000313" key="2">
    <source>
        <dbReference type="EMBL" id="EFJ47968.1"/>
    </source>
</evidence>
<dbReference type="Proteomes" id="UP000001058">
    <property type="component" value="Unassembled WGS sequence"/>
</dbReference>
<keyword evidence="3" id="KW-1185">Reference proteome</keyword>
<dbReference type="GeneID" id="9618477"/>